<evidence type="ECO:0000256" key="8">
    <source>
        <dbReference type="SAM" id="Phobius"/>
    </source>
</evidence>
<evidence type="ECO:0000256" key="3">
    <source>
        <dbReference type="ARBA" id="ARBA00022692"/>
    </source>
</evidence>
<keyword evidence="4" id="KW-0653">Protein transport</keyword>
<dbReference type="GO" id="GO:0016020">
    <property type="term" value="C:membrane"/>
    <property type="evidence" value="ECO:0007669"/>
    <property type="project" value="UniProtKB-ARBA"/>
</dbReference>
<dbReference type="GO" id="GO:0015031">
    <property type="term" value="P:protein transport"/>
    <property type="evidence" value="ECO:0007669"/>
    <property type="project" value="UniProtKB-KW"/>
</dbReference>
<evidence type="ECO:0000256" key="5">
    <source>
        <dbReference type="ARBA" id="ARBA00022989"/>
    </source>
</evidence>
<organism evidence="9">
    <name type="scientific">Dehalogenimonas sp. 4OHTPN</name>
    <dbReference type="NCBI Taxonomy" id="3166643"/>
    <lineage>
        <taxon>Bacteria</taxon>
        <taxon>Bacillati</taxon>
        <taxon>Chloroflexota</taxon>
        <taxon>Dehalococcoidia</taxon>
        <taxon>Dehalococcoidales</taxon>
        <taxon>Dehalococcoidaceae</taxon>
        <taxon>Dehalogenimonas</taxon>
    </lineage>
</organism>
<dbReference type="Pfam" id="PF02416">
    <property type="entry name" value="TatA_B_E"/>
    <property type="match status" value="1"/>
</dbReference>
<dbReference type="EMBL" id="CP159307">
    <property type="protein sequence ID" value="XCH33524.1"/>
    <property type="molecule type" value="Genomic_DNA"/>
</dbReference>
<name>A0AAU8GA48_9CHLR</name>
<gene>
    <name evidence="9" type="ORF">ABV300_01230</name>
</gene>
<evidence type="ECO:0000256" key="1">
    <source>
        <dbReference type="ARBA" id="ARBA00004167"/>
    </source>
</evidence>
<sequence length="78" mass="8216">MRFGPLEIIIIIAIVLIITGAAFAPSLGRNLGKGVKQLRQAVGGDDKKTKVIKTLSDDATAVEVKRRVAEQKGSAKSG</sequence>
<keyword evidence="7 8" id="KW-0472">Membrane</keyword>
<protein>
    <submittedName>
        <fullName evidence="9">Twin-arginine translocase TatA/TatE family subunit</fullName>
    </submittedName>
</protein>
<dbReference type="RefSeq" id="WP_353714752.1">
    <property type="nucleotide sequence ID" value="NZ_CP159307.1"/>
</dbReference>
<evidence type="ECO:0000256" key="4">
    <source>
        <dbReference type="ARBA" id="ARBA00022927"/>
    </source>
</evidence>
<comment type="subcellular location">
    <subcellularLocation>
        <location evidence="1">Membrane</location>
        <topology evidence="1">Single-pass membrane protein</topology>
    </subcellularLocation>
</comment>
<evidence type="ECO:0000256" key="7">
    <source>
        <dbReference type="ARBA" id="ARBA00023136"/>
    </source>
</evidence>
<accession>A0AAU8GA48</accession>
<evidence type="ECO:0000256" key="2">
    <source>
        <dbReference type="ARBA" id="ARBA00022448"/>
    </source>
</evidence>
<keyword evidence="2" id="KW-0813">Transport</keyword>
<dbReference type="InterPro" id="IPR003369">
    <property type="entry name" value="TatA/B/E"/>
</dbReference>
<keyword evidence="6" id="KW-0811">Translocation</keyword>
<proteinExistence type="predicted"/>
<evidence type="ECO:0000313" key="9">
    <source>
        <dbReference type="EMBL" id="XCH33524.1"/>
    </source>
</evidence>
<dbReference type="Gene3D" id="1.20.5.3310">
    <property type="match status" value="1"/>
</dbReference>
<dbReference type="AlphaFoldDB" id="A0AAU8GA48"/>
<reference evidence="9" key="1">
    <citation type="submission" date="2024-06" db="EMBL/GenBank/DDBJ databases">
        <title>A Novel Isolate, Dehalogenimonas sp. Strain 4OHTPN, Dechlorinates Aromatic 4 Hydroxy chlorothalonil by a Novel Reductive Dehalogenase.</title>
        <authorList>
            <person name="Liu G."/>
        </authorList>
    </citation>
    <scope>NUCLEOTIDE SEQUENCE</scope>
    <source>
        <strain evidence="9">4OHTPN</strain>
    </source>
</reference>
<feature type="transmembrane region" description="Helical" evidence="8">
    <location>
        <begin position="6"/>
        <end position="27"/>
    </location>
</feature>
<keyword evidence="5 8" id="KW-1133">Transmembrane helix</keyword>
<evidence type="ECO:0000256" key="6">
    <source>
        <dbReference type="ARBA" id="ARBA00023010"/>
    </source>
</evidence>
<keyword evidence="3 8" id="KW-0812">Transmembrane</keyword>